<comment type="caution">
    <text evidence="1">The sequence shown here is derived from an EMBL/GenBank/DDBJ whole genome shotgun (WGS) entry which is preliminary data.</text>
</comment>
<reference evidence="1 2" key="1">
    <citation type="submission" date="2021-06" db="EMBL/GenBank/DDBJ databases">
        <title>Caerostris extrusa draft genome.</title>
        <authorList>
            <person name="Kono N."/>
            <person name="Arakawa K."/>
        </authorList>
    </citation>
    <scope>NUCLEOTIDE SEQUENCE [LARGE SCALE GENOMIC DNA]</scope>
</reference>
<proteinExistence type="predicted"/>
<keyword evidence="2" id="KW-1185">Reference proteome</keyword>
<name>A0AAV4Y7G8_CAEEX</name>
<organism evidence="1 2">
    <name type="scientific">Caerostris extrusa</name>
    <name type="common">Bark spider</name>
    <name type="synonym">Caerostris bankana</name>
    <dbReference type="NCBI Taxonomy" id="172846"/>
    <lineage>
        <taxon>Eukaryota</taxon>
        <taxon>Metazoa</taxon>
        <taxon>Ecdysozoa</taxon>
        <taxon>Arthropoda</taxon>
        <taxon>Chelicerata</taxon>
        <taxon>Arachnida</taxon>
        <taxon>Araneae</taxon>
        <taxon>Araneomorphae</taxon>
        <taxon>Entelegynae</taxon>
        <taxon>Araneoidea</taxon>
        <taxon>Araneidae</taxon>
        <taxon>Caerostris</taxon>
    </lineage>
</organism>
<gene>
    <name evidence="1" type="ORF">CEXT_344111</name>
</gene>
<dbReference type="EMBL" id="BPLR01018896">
    <property type="protein sequence ID" value="GIZ03048.1"/>
    <property type="molecule type" value="Genomic_DNA"/>
</dbReference>
<accession>A0AAV4Y7G8</accession>
<sequence length="68" mass="7506">MSLVATELCGSEVQTEDHIPVSLEEKRPGRVTSASHVRLKEEEEVKKKKEAQEVASSMCGCTTRGNFN</sequence>
<protein>
    <submittedName>
        <fullName evidence="1">Uncharacterized protein</fullName>
    </submittedName>
</protein>
<dbReference type="Proteomes" id="UP001054945">
    <property type="component" value="Unassembled WGS sequence"/>
</dbReference>
<evidence type="ECO:0000313" key="2">
    <source>
        <dbReference type="Proteomes" id="UP001054945"/>
    </source>
</evidence>
<dbReference type="AlphaFoldDB" id="A0AAV4Y7G8"/>
<evidence type="ECO:0000313" key="1">
    <source>
        <dbReference type="EMBL" id="GIZ03048.1"/>
    </source>
</evidence>